<feature type="domain" description="tRNA pseudouridylate synthase B C-terminal" evidence="7">
    <location>
        <begin position="172"/>
        <end position="229"/>
    </location>
</feature>
<comment type="catalytic activity">
    <reaction evidence="1 5">
        <text>uridine(55) in tRNA = pseudouridine(55) in tRNA</text>
        <dbReference type="Rhea" id="RHEA:42532"/>
        <dbReference type="Rhea" id="RHEA-COMP:10101"/>
        <dbReference type="Rhea" id="RHEA-COMP:10102"/>
        <dbReference type="ChEBI" id="CHEBI:65314"/>
        <dbReference type="ChEBI" id="CHEBI:65315"/>
        <dbReference type="EC" id="5.4.99.25"/>
    </reaction>
</comment>
<dbReference type="EC" id="5.4.99.25" evidence="5"/>
<comment type="function">
    <text evidence="5">Responsible for synthesis of pseudouridine from uracil-55 in the psi GC loop of transfer RNAs.</text>
</comment>
<gene>
    <name evidence="5" type="primary">truB</name>
    <name evidence="8" type="ORF">SAMN02745784_00340</name>
</gene>
<evidence type="ECO:0000259" key="7">
    <source>
        <dbReference type="Pfam" id="PF16198"/>
    </source>
</evidence>
<keyword evidence="4 5" id="KW-0413">Isomerase</keyword>
<dbReference type="PANTHER" id="PTHR13767">
    <property type="entry name" value="TRNA-PSEUDOURIDINE SYNTHASE"/>
    <property type="match status" value="1"/>
</dbReference>
<feature type="active site" description="Nucleophile" evidence="5">
    <location>
        <position position="38"/>
    </location>
</feature>
<proteinExistence type="inferred from homology"/>
<comment type="similarity">
    <text evidence="2 5">Belongs to the pseudouridine synthase TruB family. Type 1 subfamily.</text>
</comment>
<dbReference type="Pfam" id="PF16198">
    <property type="entry name" value="TruB_C_2"/>
    <property type="match status" value="1"/>
</dbReference>
<dbReference type="GO" id="GO:0003723">
    <property type="term" value="F:RNA binding"/>
    <property type="evidence" value="ECO:0007669"/>
    <property type="project" value="InterPro"/>
</dbReference>
<dbReference type="SUPFAM" id="SSF55120">
    <property type="entry name" value="Pseudouridine synthase"/>
    <property type="match status" value="1"/>
</dbReference>
<name>A0A1M4SIT3_9FIRM</name>
<dbReference type="RefSeq" id="WP_072972306.1">
    <property type="nucleotide sequence ID" value="NZ_FQTY01000001.1"/>
</dbReference>
<reference evidence="9" key="1">
    <citation type="submission" date="2016-11" db="EMBL/GenBank/DDBJ databases">
        <authorList>
            <person name="Varghese N."/>
            <person name="Submissions S."/>
        </authorList>
    </citation>
    <scope>NUCLEOTIDE SEQUENCE [LARGE SCALE GENOMIC DNA]</scope>
    <source>
        <strain evidence="9">DSM 18095</strain>
    </source>
</reference>
<dbReference type="InterPro" id="IPR032819">
    <property type="entry name" value="TruB_C"/>
</dbReference>
<dbReference type="CDD" id="cd02573">
    <property type="entry name" value="PseudoU_synth_EcTruB"/>
    <property type="match status" value="1"/>
</dbReference>
<evidence type="ECO:0000256" key="4">
    <source>
        <dbReference type="ARBA" id="ARBA00023235"/>
    </source>
</evidence>
<dbReference type="GO" id="GO:1990481">
    <property type="term" value="P:mRNA pseudouridine synthesis"/>
    <property type="evidence" value="ECO:0007669"/>
    <property type="project" value="TreeGrafter"/>
</dbReference>
<accession>A0A1M4SIT3</accession>
<dbReference type="PANTHER" id="PTHR13767:SF2">
    <property type="entry name" value="PSEUDOURIDYLATE SYNTHASE TRUB1"/>
    <property type="match status" value="1"/>
</dbReference>
<evidence type="ECO:0000256" key="3">
    <source>
        <dbReference type="ARBA" id="ARBA00022694"/>
    </source>
</evidence>
<keyword evidence="3 5" id="KW-0819">tRNA processing</keyword>
<dbReference type="GeneID" id="90995033"/>
<evidence type="ECO:0000313" key="8">
    <source>
        <dbReference type="EMBL" id="SHE32052.1"/>
    </source>
</evidence>
<dbReference type="HAMAP" id="MF_01080">
    <property type="entry name" value="TruB_bact"/>
    <property type="match status" value="1"/>
</dbReference>
<evidence type="ECO:0000259" key="6">
    <source>
        <dbReference type="Pfam" id="PF01509"/>
    </source>
</evidence>
<evidence type="ECO:0000256" key="1">
    <source>
        <dbReference type="ARBA" id="ARBA00000385"/>
    </source>
</evidence>
<organism evidence="8 9">
    <name type="scientific">Tissierella praeacuta DSM 18095</name>
    <dbReference type="NCBI Taxonomy" id="1123404"/>
    <lineage>
        <taxon>Bacteria</taxon>
        <taxon>Bacillati</taxon>
        <taxon>Bacillota</taxon>
        <taxon>Tissierellia</taxon>
        <taxon>Tissierellales</taxon>
        <taxon>Tissierellaceae</taxon>
        <taxon>Tissierella</taxon>
    </lineage>
</organism>
<dbReference type="Gene3D" id="3.30.2350.10">
    <property type="entry name" value="Pseudouridine synthase"/>
    <property type="match status" value="1"/>
</dbReference>
<dbReference type="InterPro" id="IPR002501">
    <property type="entry name" value="PsdUridine_synth_N"/>
</dbReference>
<dbReference type="STRING" id="1123404.SAMN02745784_00340"/>
<evidence type="ECO:0000313" key="9">
    <source>
        <dbReference type="Proteomes" id="UP000184114"/>
    </source>
</evidence>
<dbReference type="GO" id="GO:0031119">
    <property type="term" value="P:tRNA pseudouridine synthesis"/>
    <property type="evidence" value="ECO:0007669"/>
    <property type="project" value="UniProtKB-UniRule"/>
</dbReference>
<dbReference type="Pfam" id="PF01509">
    <property type="entry name" value="TruB_N"/>
    <property type="match status" value="1"/>
</dbReference>
<dbReference type="NCBIfam" id="TIGR00431">
    <property type="entry name" value="TruB"/>
    <property type="match status" value="1"/>
</dbReference>
<dbReference type="AlphaFoldDB" id="A0A1M4SIT3"/>
<dbReference type="InterPro" id="IPR020103">
    <property type="entry name" value="PsdUridine_synth_cat_dom_sf"/>
</dbReference>
<evidence type="ECO:0000256" key="5">
    <source>
        <dbReference type="HAMAP-Rule" id="MF_01080"/>
    </source>
</evidence>
<protein>
    <recommendedName>
        <fullName evidence="5">tRNA pseudouridine synthase B</fullName>
        <ecNumber evidence="5">5.4.99.25</ecNumber>
    </recommendedName>
    <alternativeName>
        <fullName evidence="5">tRNA pseudouridine(55) synthase</fullName>
        <shortName evidence="5">Psi55 synthase</shortName>
    </alternativeName>
    <alternativeName>
        <fullName evidence="5">tRNA pseudouridylate synthase</fullName>
    </alternativeName>
    <alternativeName>
        <fullName evidence="5">tRNA-uridine isomerase</fullName>
    </alternativeName>
</protein>
<dbReference type="EMBL" id="FQTY01000001">
    <property type="protein sequence ID" value="SHE32052.1"/>
    <property type="molecule type" value="Genomic_DNA"/>
</dbReference>
<dbReference type="GO" id="GO:0160148">
    <property type="term" value="F:tRNA pseudouridine(55) synthase activity"/>
    <property type="evidence" value="ECO:0007669"/>
    <property type="project" value="UniProtKB-EC"/>
</dbReference>
<sequence>MNGVINFFKPRGMTSHDAVNLLRKILKTKKIGHTGTLDPNASGVLPLCIGKGTRISEYLLDSDKEYIGELTLGHRTDTQDMDGKIISSSKNCVEEEDIISVMSKYIGKISQLPPMYSALKHKGKKLYELAREGKTVERNPRNITIYEQKILNIEDCRKIIFYTKCSRGTYIRTLCDDIGVDLGTYGYMSYLLRTGVGNFKINNSYSIEYIRKLSSEEISKIITPMDKALYHLEELIVSEHLYSKLINGVVLRFDFMDESKVDKLLRVYCKDIFIGIGKISNVDSKFYLKMDKVLII</sequence>
<keyword evidence="9" id="KW-1185">Reference proteome</keyword>
<dbReference type="InterPro" id="IPR014780">
    <property type="entry name" value="tRNA_psdUridine_synth_TruB"/>
</dbReference>
<evidence type="ECO:0000256" key="2">
    <source>
        <dbReference type="ARBA" id="ARBA00005642"/>
    </source>
</evidence>
<dbReference type="Proteomes" id="UP000184114">
    <property type="component" value="Unassembled WGS sequence"/>
</dbReference>
<feature type="domain" description="Pseudouridine synthase II N-terminal" evidence="6">
    <location>
        <begin position="23"/>
        <end position="171"/>
    </location>
</feature>